<reference evidence="2" key="1">
    <citation type="submission" date="2021-01" db="EMBL/GenBank/DDBJ databases">
        <authorList>
            <person name="Corre E."/>
            <person name="Pelletier E."/>
            <person name="Niang G."/>
            <person name="Scheremetjew M."/>
            <person name="Finn R."/>
            <person name="Kale V."/>
            <person name="Holt S."/>
            <person name="Cochrane G."/>
            <person name="Meng A."/>
            <person name="Brown T."/>
            <person name="Cohen L."/>
        </authorList>
    </citation>
    <scope>NUCLEOTIDE SEQUENCE</scope>
    <source>
        <strain evidence="2">NY070348D</strain>
    </source>
</reference>
<dbReference type="InterPro" id="IPR011579">
    <property type="entry name" value="ATPase_dom"/>
</dbReference>
<proteinExistence type="predicted"/>
<feature type="domain" description="ATPase" evidence="1">
    <location>
        <begin position="76"/>
        <end position="257"/>
    </location>
</feature>
<name>A0A7S2RIP1_9STRA</name>
<sequence length="523" mass="59247">MSEEASVLVDSVLMFGKKTLATGVGIGTVVSSLYLVRRSRRMQVAAMKYKMGKWAKTEGRLAPHDVAPRNKFQVKVDRELELGVLRHHLLNSKPKMGFVTGPESCGKSWLVLETLRDVDNVLKVDLHKEQVSVGSAGASELLDHLVRRSGYYYPTSILSDLGLISARPSGETRQGTNPLGNPRREVELALNYLEHAFKQLKEESGQNPCIFIDELHSLRGNALKSNDFVRFLQWAMHITDAGLANVIFVGDESTLYQLDQEHQALRQRRAHFPIDYPIVKPDLIKVALRQVDDGKIFDGAAEAKLLCESFGGQLRDMEKAIGFADNGQALQSTVSRMITETSHFVQNGCLEPILEGLTDTSDVRSLQEIYKRYMRCWKMICLFSESDEQKILHDRLVYEVFEEYGHEIDEYVEKGILRYCWPLLGSDKAHEITLKPLSPRFACAFRQLVNKPGLQKVAIDVKKQLALLKLDSEQAVMTGRINTILSIKQFLSEDGKTFNDEMEKAWATLRGNWEEYDQYTNSN</sequence>
<dbReference type="EMBL" id="HBHK01005804">
    <property type="protein sequence ID" value="CAD9671122.1"/>
    <property type="molecule type" value="Transcribed_RNA"/>
</dbReference>
<gene>
    <name evidence="2" type="ORF">QSP1433_LOCUS3428</name>
</gene>
<evidence type="ECO:0000313" key="2">
    <source>
        <dbReference type="EMBL" id="CAD9671122.1"/>
    </source>
</evidence>
<dbReference type="GO" id="GO:0005524">
    <property type="term" value="F:ATP binding"/>
    <property type="evidence" value="ECO:0007669"/>
    <property type="project" value="InterPro"/>
</dbReference>
<dbReference type="GO" id="GO:0005743">
    <property type="term" value="C:mitochondrial inner membrane"/>
    <property type="evidence" value="ECO:0007669"/>
    <property type="project" value="InterPro"/>
</dbReference>
<dbReference type="SUPFAM" id="SSF52540">
    <property type="entry name" value="P-loop containing nucleoside triphosphate hydrolases"/>
    <property type="match status" value="1"/>
</dbReference>
<dbReference type="InterPro" id="IPR027417">
    <property type="entry name" value="P-loop_NTPase"/>
</dbReference>
<dbReference type="Pfam" id="PF01637">
    <property type="entry name" value="ATPase_2"/>
    <property type="match status" value="1"/>
</dbReference>
<dbReference type="PANTHER" id="PTHR32198">
    <property type="entry name" value="MITOCHONDRIAL ESCAPE PROTEIN 2"/>
    <property type="match status" value="1"/>
</dbReference>
<dbReference type="InterPro" id="IPR039627">
    <property type="entry name" value="Yme2_C"/>
</dbReference>
<dbReference type="PANTHER" id="PTHR32198:SF3">
    <property type="entry name" value="MITOCHONDRIAL ESCAPE PROTEIN 2 C-TERMINAL DOMAIN-CONTAINING PROTEIN"/>
    <property type="match status" value="1"/>
</dbReference>
<accession>A0A7S2RIP1</accession>
<dbReference type="AlphaFoldDB" id="A0A7S2RIP1"/>
<organism evidence="2">
    <name type="scientific">Mucochytrium quahogii</name>
    <dbReference type="NCBI Taxonomy" id="96639"/>
    <lineage>
        <taxon>Eukaryota</taxon>
        <taxon>Sar</taxon>
        <taxon>Stramenopiles</taxon>
        <taxon>Bigyra</taxon>
        <taxon>Labyrinthulomycetes</taxon>
        <taxon>Thraustochytrida</taxon>
        <taxon>Thraustochytriidae</taxon>
        <taxon>Mucochytrium</taxon>
    </lineage>
</organism>
<dbReference type="Gene3D" id="3.40.50.300">
    <property type="entry name" value="P-loop containing nucleotide triphosphate hydrolases"/>
    <property type="match status" value="1"/>
</dbReference>
<protein>
    <recommendedName>
        <fullName evidence="1">ATPase domain-containing protein</fullName>
    </recommendedName>
</protein>
<evidence type="ECO:0000259" key="1">
    <source>
        <dbReference type="Pfam" id="PF01637"/>
    </source>
</evidence>